<protein>
    <recommendedName>
        <fullName evidence="5">DNA 3'-5' helicase</fullName>
        <ecNumber evidence="5">5.6.2.4</ecNumber>
    </recommendedName>
</protein>
<dbReference type="SUPFAM" id="SSF52540">
    <property type="entry name" value="P-loop containing nucleoside triphosphate hydrolases"/>
    <property type="match status" value="1"/>
</dbReference>
<dbReference type="PANTHER" id="PTHR13710">
    <property type="entry name" value="DNA HELICASE RECQ FAMILY MEMBER"/>
    <property type="match status" value="1"/>
</dbReference>
<reference evidence="9" key="4">
    <citation type="submission" date="2025-05" db="UniProtKB">
        <authorList>
            <consortium name="EnsemblFungi"/>
        </authorList>
    </citation>
    <scope>IDENTIFICATION</scope>
    <source>
        <strain evidence="9">isolate 1-1 / race 1 (BBBD)</strain>
    </source>
</reference>
<dbReference type="EC" id="5.6.2.4" evidence="5"/>
<evidence type="ECO:0000313" key="10">
    <source>
        <dbReference type="Proteomes" id="UP000005240"/>
    </source>
</evidence>
<accession>A0A180GLS5</accession>
<feature type="compositionally biased region" description="Basic and acidic residues" evidence="6">
    <location>
        <begin position="368"/>
        <end position="383"/>
    </location>
</feature>
<gene>
    <name evidence="8" type="ORF">PTTG_27300</name>
</gene>
<feature type="domain" description="Helicase C-terminal" evidence="7">
    <location>
        <begin position="17"/>
        <end position="84"/>
    </location>
</feature>
<evidence type="ECO:0000256" key="3">
    <source>
        <dbReference type="ARBA" id="ARBA00023235"/>
    </source>
</evidence>
<name>A0A180GLS5_PUCT1</name>
<evidence type="ECO:0000256" key="4">
    <source>
        <dbReference type="ARBA" id="ARBA00034617"/>
    </source>
</evidence>
<sequence>MARETPGGAFVPHSTCIRRFHSCTGDQDKVDCVQDFSAGKFPLISCTMALGLGQNWKRVRMVVHMGRGDPANISQMIGRCGRDGRQGLALMFVEKNRRNGKNSVDQFTQGAFQNDQDRMDALAITPVCLRIAYSIDNLLGYVPLWEDDPAYIQEKEREIKQSMLKCRCSNCAAAQVPTLMNNLIFANKENFDDIINNNFQTAEVRDISVKYPAKRTSLRKRKMLDNERPALEVFKAQLIADLHEDYNSQFEAGGPLCDEDIFGEEEANVIVSYMHHIHTPNDIRGIIGGQCYEGQLTWLFNQITKFKISLEGDTVCGRAAPKRLKLSLPLVQTPSKKGAPKSTEEVEVITAIGSDTFQKGSTKNQVRGIKERTKATNKERAGS</sequence>
<dbReference type="OrthoDB" id="2507066at2759"/>
<dbReference type="EnsemblFungi" id="PTTG_27300-t43_1">
    <property type="protein sequence ID" value="PTTG_27300-t43_1-p1"/>
    <property type="gene ID" value="PTTG_27300"/>
</dbReference>
<dbReference type="STRING" id="630390.A0A180GLS5"/>
<dbReference type="GO" id="GO:0005737">
    <property type="term" value="C:cytoplasm"/>
    <property type="evidence" value="ECO:0007669"/>
    <property type="project" value="TreeGrafter"/>
</dbReference>
<comment type="catalytic activity">
    <reaction evidence="4">
        <text>Couples ATP hydrolysis with the unwinding of duplex DNA by translocating in the 3'-5' direction.</text>
        <dbReference type="EC" id="5.6.2.4"/>
    </reaction>
</comment>
<dbReference type="InterPro" id="IPR027417">
    <property type="entry name" value="P-loop_NTPase"/>
</dbReference>
<dbReference type="GO" id="GO:0000724">
    <property type="term" value="P:double-strand break repair via homologous recombination"/>
    <property type="evidence" value="ECO:0007669"/>
    <property type="project" value="TreeGrafter"/>
</dbReference>
<keyword evidence="2" id="KW-0238">DNA-binding</keyword>
<dbReference type="PANTHER" id="PTHR13710:SF105">
    <property type="entry name" value="ATP-DEPENDENT DNA HELICASE Q1"/>
    <property type="match status" value="1"/>
</dbReference>
<dbReference type="EMBL" id="ADAS02000050">
    <property type="protein sequence ID" value="OAV93511.1"/>
    <property type="molecule type" value="Genomic_DNA"/>
</dbReference>
<evidence type="ECO:0000313" key="9">
    <source>
        <dbReference type="EnsemblFungi" id="PTTG_27300-t43_1-p1"/>
    </source>
</evidence>
<evidence type="ECO:0000256" key="2">
    <source>
        <dbReference type="ARBA" id="ARBA00023125"/>
    </source>
</evidence>
<evidence type="ECO:0000256" key="6">
    <source>
        <dbReference type="SAM" id="MobiDB-lite"/>
    </source>
</evidence>
<reference evidence="8" key="2">
    <citation type="submission" date="2016-05" db="EMBL/GenBank/DDBJ databases">
        <title>Comparative analysis highlights variable genome content of wheat rusts and divergence of the mating loci.</title>
        <authorList>
            <person name="Cuomo C.A."/>
            <person name="Bakkeren G."/>
            <person name="Szabo L."/>
            <person name="Khalil H."/>
            <person name="Joly D."/>
            <person name="Goldberg J."/>
            <person name="Young S."/>
            <person name="Zeng Q."/>
            <person name="Fellers J."/>
        </authorList>
    </citation>
    <scope>NUCLEOTIDE SEQUENCE [LARGE SCALE GENOMIC DNA]</scope>
    <source>
        <strain evidence="8">1-1 BBBD Race 1</strain>
    </source>
</reference>
<comment type="similarity">
    <text evidence="1">Belongs to the helicase family. RecQ subfamily.</text>
</comment>
<dbReference type="Gene3D" id="3.40.50.300">
    <property type="entry name" value="P-loop containing nucleotide triphosphate hydrolases"/>
    <property type="match status" value="1"/>
</dbReference>
<keyword evidence="10" id="KW-1185">Reference proteome</keyword>
<reference evidence="9 10" key="3">
    <citation type="journal article" date="2017" name="G3 (Bethesda)">
        <title>Comparative analysis highlights variable genome content of wheat rusts and divergence of the mating loci.</title>
        <authorList>
            <person name="Cuomo C.A."/>
            <person name="Bakkeren G."/>
            <person name="Khalil H.B."/>
            <person name="Panwar V."/>
            <person name="Joly D."/>
            <person name="Linning R."/>
            <person name="Sakthikumar S."/>
            <person name="Song X."/>
            <person name="Adiconis X."/>
            <person name="Fan L."/>
            <person name="Goldberg J.M."/>
            <person name="Levin J.Z."/>
            <person name="Young S."/>
            <person name="Zeng Q."/>
            <person name="Anikster Y."/>
            <person name="Bruce M."/>
            <person name="Wang M."/>
            <person name="Yin C."/>
            <person name="McCallum B."/>
            <person name="Szabo L.J."/>
            <person name="Hulbert S."/>
            <person name="Chen X."/>
            <person name="Fellers J.P."/>
        </authorList>
    </citation>
    <scope>NUCLEOTIDE SEQUENCE</scope>
    <source>
        <strain evidence="9">isolate 1-1 / race 1 (BBBD)</strain>
        <strain evidence="10">Isolate 1-1 / race 1 (BBBD)</strain>
    </source>
</reference>
<dbReference type="GO" id="GO:0009378">
    <property type="term" value="F:four-way junction helicase activity"/>
    <property type="evidence" value="ECO:0007669"/>
    <property type="project" value="TreeGrafter"/>
</dbReference>
<dbReference type="AlphaFoldDB" id="A0A180GLS5"/>
<organism evidence="8">
    <name type="scientific">Puccinia triticina (isolate 1-1 / race 1 (BBBD))</name>
    <name type="common">Brown leaf rust fungus</name>
    <dbReference type="NCBI Taxonomy" id="630390"/>
    <lineage>
        <taxon>Eukaryota</taxon>
        <taxon>Fungi</taxon>
        <taxon>Dikarya</taxon>
        <taxon>Basidiomycota</taxon>
        <taxon>Pucciniomycotina</taxon>
        <taxon>Pucciniomycetes</taxon>
        <taxon>Pucciniales</taxon>
        <taxon>Pucciniaceae</taxon>
        <taxon>Puccinia</taxon>
    </lineage>
</organism>
<evidence type="ECO:0000256" key="1">
    <source>
        <dbReference type="ARBA" id="ARBA00005446"/>
    </source>
</evidence>
<dbReference type="GO" id="GO:0043138">
    <property type="term" value="F:3'-5' DNA helicase activity"/>
    <property type="evidence" value="ECO:0007669"/>
    <property type="project" value="UniProtKB-EC"/>
</dbReference>
<dbReference type="InterPro" id="IPR001650">
    <property type="entry name" value="Helicase_C-like"/>
</dbReference>
<dbReference type="GO" id="GO:0005694">
    <property type="term" value="C:chromosome"/>
    <property type="evidence" value="ECO:0007669"/>
    <property type="project" value="TreeGrafter"/>
</dbReference>
<feature type="region of interest" description="Disordered" evidence="6">
    <location>
        <begin position="359"/>
        <end position="383"/>
    </location>
</feature>
<evidence type="ECO:0000259" key="7">
    <source>
        <dbReference type="Pfam" id="PF00271"/>
    </source>
</evidence>
<dbReference type="GO" id="GO:0003677">
    <property type="term" value="F:DNA binding"/>
    <property type="evidence" value="ECO:0007669"/>
    <property type="project" value="UniProtKB-KW"/>
</dbReference>
<dbReference type="VEuPathDB" id="FungiDB:PTTG_27300"/>
<dbReference type="Pfam" id="PF00271">
    <property type="entry name" value="Helicase_C"/>
    <property type="match status" value="1"/>
</dbReference>
<keyword evidence="3" id="KW-0413">Isomerase</keyword>
<dbReference type="Proteomes" id="UP000005240">
    <property type="component" value="Unassembled WGS sequence"/>
</dbReference>
<proteinExistence type="inferred from homology"/>
<evidence type="ECO:0000313" key="8">
    <source>
        <dbReference type="EMBL" id="OAV93511.1"/>
    </source>
</evidence>
<evidence type="ECO:0000256" key="5">
    <source>
        <dbReference type="ARBA" id="ARBA00034808"/>
    </source>
</evidence>
<reference evidence="8" key="1">
    <citation type="submission" date="2009-11" db="EMBL/GenBank/DDBJ databases">
        <authorList>
            <consortium name="The Broad Institute Genome Sequencing Platform"/>
            <person name="Ward D."/>
            <person name="Feldgarden M."/>
            <person name="Earl A."/>
            <person name="Young S.K."/>
            <person name="Zeng Q."/>
            <person name="Koehrsen M."/>
            <person name="Alvarado L."/>
            <person name="Berlin A."/>
            <person name="Bochicchio J."/>
            <person name="Borenstein D."/>
            <person name="Chapman S.B."/>
            <person name="Chen Z."/>
            <person name="Engels R."/>
            <person name="Freedman E."/>
            <person name="Gellesch M."/>
            <person name="Goldberg J."/>
            <person name="Griggs A."/>
            <person name="Gujja S."/>
            <person name="Heilman E."/>
            <person name="Heiman D."/>
            <person name="Hepburn T."/>
            <person name="Howarth C."/>
            <person name="Jen D."/>
            <person name="Larson L."/>
            <person name="Lewis B."/>
            <person name="Mehta T."/>
            <person name="Park D."/>
            <person name="Pearson M."/>
            <person name="Roberts A."/>
            <person name="Saif S."/>
            <person name="Shea T."/>
            <person name="Shenoy N."/>
            <person name="Sisk P."/>
            <person name="Stolte C."/>
            <person name="Sykes S."/>
            <person name="Thomson T."/>
            <person name="Walk T."/>
            <person name="White J."/>
            <person name="Yandava C."/>
            <person name="Izard J."/>
            <person name="Baranova O.V."/>
            <person name="Blanton J.M."/>
            <person name="Tanner A.C."/>
            <person name="Dewhirst F.E."/>
            <person name="Haas B."/>
            <person name="Nusbaum C."/>
            <person name="Birren B."/>
        </authorList>
    </citation>
    <scope>NUCLEOTIDE SEQUENCE [LARGE SCALE GENOMIC DNA]</scope>
    <source>
        <strain evidence="8">1-1 BBBD Race 1</strain>
    </source>
</reference>